<feature type="region of interest" description="Disordered" evidence="1">
    <location>
        <begin position="104"/>
        <end position="140"/>
    </location>
</feature>
<name>A0A7W3TBL0_9ACTN</name>
<comment type="caution">
    <text evidence="2">The sequence shown here is derived from an EMBL/GenBank/DDBJ whole genome shotgun (WGS) entry which is preliminary data.</text>
</comment>
<dbReference type="EMBL" id="VKHT01000114">
    <property type="protein sequence ID" value="MBB0243737.1"/>
    <property type="molecule type" value="Genomic_DNA"/>
</dbReference>
<evidence type="ECO:0000256" key="1">
    <source>
        <dbReference type="SAM" id="MobiDB-lite"/>
    </source>
</evidence>
<feature type="compositionally biased region" description="Low complexity" evidence="1">
    <location>
        <begin position="104"/>
        <end position="117"/>
    </location>
</feature>
<keyword evidence="3" id="KW-1185">Reference proteome</keyword>
<reference evidence="3" key="1">
    <citation type="submission" date="2019-10" db="EMBL/GenBank/DDBJ databases">
        <title>Streptomyces sp. nov., a novel actinobacterium isolated from alkaline environment.</title>
        <authorList>
            <person name="Golinska P."/>
        </authorList>
    </citation>
    <scope>NUCLEOTIDE SEQUENCE [LARGE SCALE GENOMIC DNA]</scope>
    <source>
        <strain evidence="3">DSM 42118</strain>
    </source>
</reference>
<organism evidence="2 3">
    <name type="scientific">Streptomyces alkaliphilus</name>
    <dbReference type="NCBI Taxonomy" id="1472722"/>
    <lineage>
        <taxon>Bacteria</taxon>
        <taxon>Bacillati</taxon>
        <taxon>Actinomycetota</taxon>
        <taxon>Actinomycetes</taxon>
        <taxon>Kitasatosporales</taxon>
        <taxon>Streptomycetaceae</taxon>
        <taxon>Streptomyces</taxon>
    </lineage>
</organism>
<feature type="compositionally biased region" description="Low complexity" evidence="1">
    <location>
        <begin position="126"/>
        <end position="140"/>
    </location>
</feature>
<protein>
    <submittedName>
        <fullName evidence="2">Tetratricopeptide repeat protein</fullName>
    </submittedName>
</protein>
<evidence type="ECO:0000313" key="3">
    <source>
        <dbReference type="Proteomes" id="UP000538929"/>
    </source>
</evidence>
<dbReference type="InterPro" id="IPR011990">
    <property type="entry name" value="TPR-like_helical_dom_sf"/>
</dbReference>
<proteinExistence type="predicted"/>
<gene>
    <name evidence="2" type="ORF">FNQ90_06335</name>
</gene>
<accession>A0A7W3TBL0</accession>
<dbReference type="Pfam" id="PF14559">
    <property type="entry name" value="TPR_19"/>
    <property type="match status" value="1"/>
</dbReference>
<dbReference type="AlphaFoldDB" id="A0A7W3TBL0"/>
<dbReference type="RefSeq" id="WP_182605369.1">
    <property type="nucleotide sequence ID" value="NZ_VKHT01000114.1"/>
</dbReference>
<dbReference type="Proteomes" id="UP000538929">
    <property type="component" value="Unassembled WGS sequence"/>
</dbReference>
<evidence type="ECO:0000313" key="2">
    <source>
        <dbReference type="EMBL" id="MBB0243737.1"/>
    </source>
</evidence>
<dbReference type="SUPFAM" id="SSF48452">
    <property type="entry name" value="TPR-like"/>
    <property type="match status" value="1"/>
</dbReference>
<sequence>MNDNGGTVDPAEEYRLAKLFFEIRDYGEAARRQSRVVEAEPDNLAARLLLARAYYHSARLGRAETELRFIVERDPTDAYAHLMLGRALERQNRPEEARRHLRLSAALRGEPIDAPGPRAGGGSSGPAGAPDDGDASASAR</sequence>
<dbReference type="Gene3D" id="1.25.40.10">
    <property type="entry name" value="Tetratricopeptide repeat domain"/>
    <property type="match status" value="1"/>
</dbReference>